<keyword evidence="5" id="KW-1185">Reference proteome</keyword>
<proteinExistence type="inferred from homology"/>
<feature type="region of interest" description="Disordered" evidence="2">
    <location>
        <begin position="266"/>
        <end position="285"/>
    </location>
</feature>
<dbReference type="GO" id="GO:0005737">
    <property type="term" value="C:cytoplasm"/>
    <property type="evidence" value="ECO:0007669"/>
    <property type="project" value="TreeGrafter"/>
</dbReference>
<evidence type="ECO:0000256" key="2">
    <source>
        <dbReference type="SAM" id="MobiDB-lite"/>
    </source>
</evidence>
<evidence type="ECO:0000313" key="4">
    <source>
        <dbReference type="EMBL" id="KAJ7641954.1"/>
    </source>
</evidence>
<comment type="similarity">
    <text evidence="1">Belongs to the peptidase C14B family.</text>
</comment>
<dbReference type="PANTHER" id="PTHR48104:SF30">
    <property type="entry name" value="METACASPASE-1"/>
    <property type="match status" value="1"/>
</dbReference>
<dbReference type="InterPro" id="IPR050452">
    <property type="entry name" value="Metacaspase"/>
</dbReference>
<feature type="compositionally biased region" description="Basic and acidic residues" evidence="2">
    <location>
        <begin position="272"/>
        <end position="281"/>
    </location>
</feature>
<organism evidence="4 5">
    <name type="scientific">Roridomyces roridus</name>
    <dbReference type="NCBI Taxonomy" id="1738132"/>
    <lineage>
        <taxon>Eukaryota</taxon>
        <taxon>Fungi</taxon>
        <taxon>Dikarya</taxon>
        <taxon>Basidiomycota</taxon>
        <taxon>Agaricomycotina</taxon>
        <taxon>Agaricomycetes</taxon>
        <taxon>Agaricomycetidae</taxon>
        <taxon>Agaricales</taxon>
        <taxon>Marasmiineae</taxon>
        <taxon>Mycenaceae</taxon>
        <taxon>Roridomyces</taxon>
    </lineage>
</organism>
<protein>
    <submittedName>
        <fullName evidence="4">Caspase domain-containing protein</fullName>
    </submittedName>
</protein>
<dbReference type="GO" id="GO:0006508">
    <property type="term" value="P:proteolysis"/>
    <property type="evidence" value="ECO:0007669"/>
    <property type="project" value="InterPro"/>
</dbReference>
<dbReference type="EMBL" id="JARKIF010000004">
    <property type="protein sequence ID" value="KAJ7641954.1"/>
    <property type="molecule type" value="Genomic_DNA"/>
</dbReference>
<dbReference type="GO" id="GO:0004197">
    <property type="term" value="F:cysteine-type endopeptidase activity"/>
    <property type="evidence" value="ECO:0007669"/>
    <property type="project" value="InterPro"/>
</dbReference>
<dbReference type="PANTHER" id="PTHR48104">
    <property type="entry name" value="METACASPASE-4"/>
    <property type="match status" value="1"/>
</dbReference>
<comment type="caution">
    <text evidence="4">The sequence shown here is derived from an EMBL/GenBank/DDBJ whole genome shotgun (WGS) entry which is preliminary data.</text>
</comment>
<dbReference type="Proteomes" id="UP001221142">
    <property type="component" value="Unassembled WGS sequence"/>
</dbReference>
<reference evidence="4" key="1">
    <citation type="submission" date="2023-03" db="EMBL/GenBank/DDBJ databases">
        <title>Massive genome expansion in bonnet fungi (Mycena s.s.) driven by repeated elements and novel gene families across ecological guilds.</title>
        <authorList>
            <consortium name="Lawrence Berkeley National Laboratory"/>
            <person name="Harder C.B."/>
            <person name="Miyauchi S."/>
            <person name="Viragh M."/>
            <person name="Kuo A."/>
            <person name="Thoen E."/>
            <person name="Andreopoulos B."/>
            <person name="Lu D."/>
            <person name="Skrede I."/>
            <person name="Drula E."/>
            <person name="Henrissat B."/>
            <person name="Morin E."/>
            <person name="Kohler A."/>
            <person name="Barry K."/>
            <person name="LaButti K."/>
            <person name="Morin E."/>
            <person name="Salamov A."/>
            <person name="Lipzen A."/>
            <person name="Mereny Z."/>
            <person name="Hegedus B."/>
            <person name="Baldrian P."/>
            <person name="Stursova M."/>
            <person name="Weitz H."/>
            <person name="Taylor A."/>
            <person name="Grigoriev I.V."/>
            <person name="Nagy L.G."/>
            <person name="Martin F."/>
            <person name="Kauserud H."/>
        </authorList>
    </citation>
    <scope>NUCLEOTIDE SEQUENCE</scope>
    <source>
        <strain evidence="4">9284</strain>
    </source>
</reference>
<dbReference type="AlphaFoldDB" id="A0AAD7C8I5"/>
<evidence type="ECO:0000256" key="1">
    <source>
        <dbReference type="ARBA" id="ARBA00009005"/>
    </source>
</evidence>
<name>A0AAD7C8I5_9AGAR</name>
<feature type="domain" description="Peptidase C14 caspase" evidence="3">
    <location>
        <begin position="28"/>
        <end position="426"/>
    </location>
</feature>
<dbReference type="Gene3D" id="3.40.50.12660">
    <property type="match status" value="1"/>
</dbReference>
<dbReference type="InterPro" id="IPR011600">
    <property type="entry name" value="Pept_C14_caspase"/>
</dbReference>
<sequence length="540" mass="59691">MPITLPRHVPHRQLQLVNAYSEGQSLKAVLVGVNGKETASRDFPELKAAHRDAEKMQKLLIERGNYHPCDITLLIDDGVPGHMQPTRVNILKAIKDLVKDARPGDHFCFHYSGHSTQFKTCSSDGSMDEQCLVPCDSNGTDSNVITDTELSTALIMPLPFGSQLVVFLDTCHSASFLSSLKHSKCNGDDSASVSFDRTGNPRAPGKSLSPRFRSFSYPITAARSNARLMSILPNRRKITPPPNPATRLLARRSELSMKLTWDPPASSVTSDCDSKRMDHRASPRSTFSYRAPAAAPMPKDSQLLAVGESDEVASTLPGEFRVFPEIPRCASPDRMFSSRGFCADSSLAGATGMEEELPGGVKADVISLSSCREDQIAYEDEEGHTMTSALVDGLMSNPDQSLKEVLLFISRAMQEQAMARHARVEEYKKRCQDRQPRMQAKNLKLHERTMSFVTPDSLLTSTRTPSSFNLVRRLPTFPARANKSLKKQMALLKKLNLKQILMDITDGKANPARYDVERQDAQSPEFSSAGPLDLGRPMRL</sequence>
<gene>
    <name evidence="4" type="ORF">FB45DRAFT_1022669</name>
</gene>
<feature type="region of interest" description="Disordered" evidence="2">
    <location>
        <begin position="517"/>
        <end position="540"/>
    </location>
</feature>
<evidence type="ECO:0000313" key="5">
    <source>
        <dbReference type="Proteomes" id="UP001221142"/>
    </source>
</evidence>
<evidence type="ECO:0000259" key="3">
    <source>
        <dbReference type="Pfam" id="PF00656"/>
    </source>
</evidence>
<accession>A0AAD7C8I5</accession>
<dbReference type="Pfam" id="PF00656">
    <property type="entry name" value="Peptidase_C14"/>
    <property type="match status" value="1"/>
</dbReference>
<dbReference type="Gene3D" id="3.40.50.1460">
    <property type="match status" value="1"/>
</dbReference>